<dbReference type="RefSeq" id="WP_090702844.1">
    <property type="nucleotide sequence ID" value="NZ_FOSP01000045.1"/>
</dbReference>
<accession>A0A1I4FZT1</accession>
<evidence type="ECO:0000313" key="3">
    <source>
        <dbReference type="EMBL" id="SFL23402.1"/>
    </source>
</evidence>
<dbReference type="Proteomes" id="UP000199533">
    <property type="component" value="Unassembled WGS sequence"/>
</dbReference>
<dbReference type="PROSITE" id="PS50005">
    <property type="entry name" value="TPR"/>
    <property type="match status" value="1"/>
</dbReference>
<feature type="repeat" description="TPR" evidence="1">
    <location>
        <begin position="461"/>
        <end position="494"/>
    </location>
</feature>
<feature type="signal peptide" evidence="2">
    <location>
        <begin position="1"/>
        <end position="21"/>
    </location>
</feature>
<gene>
    <name evidence="3" type="ORF">SAMN05216302_104515</name>
</gene>
<protein>
    <submittedName>
        <fullName evidence="3">Uncharacterized protein</fullName>
    </submittedName>
</protein>
<sequence length="534" mass="60359">MKTFIGIAFTFFLLAVQSIRADDNHQAGIFNDETLGEVTFHVSCTPPAQKLFNQAIAMLHSFWYDEAEKTFRYVTTVDKDCAMGHWGVAMSLYRQLWATPPTPEELQKGRDALQRAKQLMTKTDRERAYLEVAGYLYPDDEMIDYGTRKLAYQKAMEQVLAHNPDDSEAAIFYALALISTASPKDKTYSNQKRALNLLQEVLQKEPGHPGVAHYIIHGSDYPELARFGLKAAREYAQIAPAVPHALHMPSHIFIRLGKWQEAVHSNLAAYHAAKRYAKKNAQMAAWDQQMHFMDYLIYAYLQTGQTEKAEEILREVQAIKKAHPENTTSAYAFAAIPARYAVERGNWHEAARLNIDPADFPWKKFGWCEAITHFARGLGAARIGKIDEARSILHQIEALRDSDKTANKHYTADQIEMQRLAVAAWIAYGEGKSKKAEKLMRASAELEDATEKDNVTPGAIKPARELLGELLLELKKPQEALEEFETSLTQTPNRRNGIYGAAQAAKLTGDEQKAHHYERQLQELITTGEIHSIE</sequence>
<keyword evidence="1" id="KW-0802">TPR repeat</keyword>
<name>A0A1I4FZT1_9PROT</name>
<organism evidence="3 4">
    <name type="scientific">Nitrosomonas aestuarii</name>
    <dbReference type="NCBI Taxonomy" id="52441"/>
    <lineage>
        <taxon>Bacteria</taxon>
        <taxon>Pseudomonadati</taxon>
        <taxon>Pseudomonadota</taxon>
        <taxon>Betaproteobacteria</taxon>
        <taxon>Nitrosomonadales</taxon>
        <taxon>Nitrosomonadaceae</taxon>
        <taxon>Nitrosomonas</taxon>
    </lineage>
</organism>
<dbReference type="Gene3D" id="1.25.40.10">
    <property type="entry name" value="Tetratricopeptide repeat domain"/>
    <property type="match status" value="3"/>
</dbReference>
<dbReference type="AlphaFoldDB" id="A0A1I4FZT1"/>
<dbReference type="Pfam" id="PF13432">
    <property type="entry name" value="TPR_16"/>
    <property type="match status" value="1"/>
</dbReference>
<dbReference type="PANTHER" id="PTHR45588:SF1">
    <property type="entry name" value="WW DOMAIN-CONTAINING PROTEIN"/>
    <property type="match status" value="1"/>
</dbReference>
<evidence type="ECO:0000256" key="2">
    <source>
        <dbReference type="SAM" id="SignalP"/>
    </source>
</evidence>
<keyword evidence="4" id="KW-1185">Reference proteome</keyword>
<evidence type="ECO:0000313" key="4">
    <source>
        <dbReference type="Proteomes" id="UP000199533"/>
    </source>
</evidence>
<dbReference type="SUPFAM" id="SSF48452">
    <property type="entry name" value="TPR-like"/>
    <property type="match status" value="2"/>
</dbReference>
<keyword evidence="2" id="KW-0732">Signal</keyword>
<dbReference type="InterPro" id="IPR011990">
    <property type="entry name" value="TPR-like_helical_dom_sf"/>
</dbReference>
<dbReference type="OrthoDB" id="9778494at2"/>
<evidence type="ECO:0000256" key="1">
    <source>
        <dbReference type="PROSITE-ProRule" id="PRU00339"/>
    </source>
</evidence>
<dbReference type="InterPro" id="IPR019734">
    <property type="entry name" value="TPR_rpt"/>
</dbReference>
<dbReference type="STRING" id="52441.SAMN05216302_104515"/>
<dbReference type="PANTHER" id="PTHR45588">
    <property type="entry name" value="TPR DOMAIN-CONTAINING PROTEIN"/>
    <property type="match status" value="1"/>
</dbReference>
<dbReference type="EMBL" id="FOSP01000045">
    <property type="protein sequence ID" value="SFL23402.1"/>
    <property type="molecule type" value="Genomic_DNA"/>
</dbReference>
<feature type="chain" id="PRO_5011762198" evidence="2">
    <location>
        <begin position="22"/>
        <end position="534"/>
    </location>
</feature>
<proteinExistence type="predicted"/>
<reference evidence="4" key="1">
    <citation type="submission" date="2016-10" db="EMBL/GenBank/DDBJ databases">
        <authorList>
            <person name="Varghese N."/>
            <person name="Submissions S."/>
        </authorList>
    </citation>
    <scope>NUCLEOTIDE SEQUENCE [LARGE SCALE GENOMIC DNA]</scope>
    <source>
        <strain evidence="4">Nm69</strain>
    </source>
</reference>